<reference evidence="2 3" key="1">
    <citation type="submission" date="2014-08" db="EMBL/GenBank/DDBJ databases">
        <title>Complete genome sequence of Corynebacterium phocae M408/89/1(T)(=DSM 44612(T)), isolated from the common seal (Phoca vitulina).</title>
        <authorList>
            <person name="Ruckert C."/>
            <person name="Albersmeier A."/>
            <person name="Winkler A."/>
            <person name="Kalinowski J."/>
        </authorList>
    </citation>
    <scope>NUCLEOTIDE SEQUENCE [LARGE SCALE GENOMIC DNA]</scope>
    <source>
        <strain evidence="2 3">M408/89/1</strain>
    </source>
</reference>
<dbReference type="RefSeq" id="WP_075734415.1">
    <property type="nucleotide sequence ID" value="NZ_CP009249.1"/>
</dbReference>
<name>A0A1L7D3I8_9CORY</name>
<organism evidence="2 3">
    <name type="scientific">Corynebacterium phocae</name>
    <dbReference type="NCBI Taxonomy" id="161895"/>
    <lineage>
        <taxon>Bacteria</taxon>
        <taxon>Bacillati</taxon>
        <taxon>Actinomycetota</taxon>
        <taxon>Actinomycetes</taxon>
        <taxon>Mycobacteriales</taxon>
        <taxon>Corynebacteriaceae</taxon>
        <taxon>Corynebacterium</taxon>
    </lineage>
</organism>
<dbReference type="Proteomes" id="UP000185491">
    <property type="component" value="Chromosome"/>
</dbReference>
<feature type="region of interest" description="Disordered" evidence="1">
    <location>
        <begin position="1"/>
        <end position="31"/>
    </location>
</feature>
<gene>
    <name evidence="2" type="ORF">CPHO_07035</name>
</gene>
<evidence type="ECO:0000313" key="3">
    <source>
        <dbReference type="Proteomes" id="UP000185491"/>
    </source>
</evidence>
<dbReference type="EMBL" id="CP009249">
    <property type="protein sequence ID" value="APT92688.1"/>
    <property type="molecule type" value="Genomic_DNA"/>
</dbReference>
<dbReference type="AlphaFoldDB" id="A0A1L7D3I8"/>
<dbReference type="STRING" id="161895.CPHO_07035"/>
<evidence type="ECO:0000256" key="1">
    <source>
        <dbReference type="SAM" id="MobiDB-lite"/>
    </source>
</evidence>
<evidence type="ECO:0000313" key="2">
    <source>
        <dbReference type="EMBL" id="APT92688.1"/>
    </source>
</evidence>
<keyword evidence="3" id="KW-1185">Reference proteome</keyword>
<sequence length="101" mass="10640">MGIRPLRAGAQYVPPDTSAAGQARDSLGGFESTGEIAGSAIAQIDSRAGSANSVSVEVANEVAELRALPLILWWNGEGDKPKLRPGWALLNTTTKEMEFAE</sequence>
<protein>
    <submittedName>
        <fullName evidence="2">Uncharacterized protein</fullName>
    </submittedName>
</protein>
<dbReference type="KEGG" id="cpho:CPHO_07035"/>
<accession>A0A1L7D3I8</accession>
<proteinExistence type="predicted"/>